<feature type="transmembrane region" description="Helical" evidence="1">
    <location>
        <begin position="9"/>
        <end position="27"/>
    </location>
</feature>
<keyword evidence="1" id="KW-0472">Membrane</keyword>
<feature type="transmembrane region" description="Helical" evidence="1">
    <location>
        <begin position="199"/>
        <end position="218"/>
    </location>
</feature>
<organism evidence="2 3">
    <name type="scientific">Arcanobacterium hippocoleae</name>
    <dbReference type="NCBI Taxonomy" id="149017"/>
    <lineage>
        <taxon>Bacteria</taxon>
        <taxon>Bacillati</taxon>
        <taxon>Actinomycetota</taxon>
        <taxon>Actinomycetes</taxon>
        <taxon>Actinomycetales</taxon>
        <taxon>Actinomycetaceae</taxon>
        <taxon>Arcanobacterium</taxon>
    </lineage>
</organism>
<feature type="transmembrane region" description="Helical" evidence="1">
    <location>
        <begin position="71"/>
        <end position="90"/>
    </location>
</feature>
<feature type="transmembrane region" description="Helical" evidence="1">
    <location>
        <begin position="224"/>
        <end position="248"/>
    </location>
</feature>
<dbReference type="Gene3D" id="1.20.1530.20">
    <property type="match status" value="1"/>
</dbReference>
<dbReference type="EMBL" id="JAVDUJ010000001">
    <property type="protein sequence ID" value="MDR6938805.1"/>
    <property type="molecule type" value="Genomic_DNA"/>
</dbReference>
<evidence type="ECO:0000313" key="2">
    <source>
        <dbReference type="EMBL" id="MDR6938805.1"/>
    </source>
</evidence>
<comment type="caution">
    <text evidence="2">The sequence shown here is derived from an EMBL/GenBank/DDBJ whole genome shotgun (WGS) entry which is preliminary data.</text>
</comment>
<dbReference type="PANTHER" id="PTHR18640">
    <property type="entry name" value="SOLUTE CARRIER FAMILY 10 MEMBER 7"/>
    <property type="match status" value="1"/>
</dbReference>
<dbReference type="InterPro" id="IPR038770">
    <property type="entry name" value="Na+/solute_symporter_sf"/>
</dbReference>
<keyword evidence="1" id="KW-0812">Transmembrane</keyword>
<gene>
    <name evidence="2" type="ORF">J2S36_000348</name>
</gene>
<dbReference type="Pfam" id="PF13593">
    <property type="entry name" value="SBF_like"/>
    <property type="match status" value="1"/>
</dbReference>
<dbReference type="Proteomes" id="UP001266099">
    <property type="component" value="Unassembled WGS sequence"/>
</dbReference>
<evidence type="ECO:0000256" key="1">
    <source>
        <dbReference type="SAM" id="Phobius"/>
    </source>
</evidence>
<proteinExistence type="predicted"/>
<accession>A0ABU1T1S5</accession>
<dbReference type="InterPro" id="IPR016833">
    <property type="entry name" value="Put_Na-Bile_cotransptr"/>
</dbReference>
<protein>
    <submittedName>
        <fullName evidence="2">Sodium/bile acid cotransporter 7</fullName>
    </submittedName>
</protein>
<dbReference type="PIRSF" id="PIRSF026166">
    <property type="entry name" value="UCP026166"/>
    <property type="match status" value="1"/>
</dbReference>
<feature type="transmembrane region" description="Helical" evidence="1">
    <location>
        <begin position="33"/>
        <end position="51"/>
    </location>
</feature>
<evidence type="ECO:0000313" key="3">
    <source>
        <dbReference type="Proteomes" id="UP001266099"/>
    </source>
</evidence>
<feature type="transmembrane region" description="Helical" evidence="1">
    <location>
        <begin position="135"/>
        <end position="157"/>
    </location>
</feature>
<feature type="transmembrane region" description="Helical" evidence="1">
    <location>
        <begin position="102"/>
        <end position="123"/>
    </location>
</feature>
<name>A0ABU1T1S5_9ACTO</name>
<reference evidence="2 3" key="1">
    <citation type="submission" date="2023-07" db="EMBL/GenBank/DDBJ databases">
        <title>Sequencing the genomes of 1000 actinobacteria strains.</title>
        <authorList>
            <person name="Klenk H.-P."/>
        </authorList>
    </citation>
    <scope>NUCLEOTIDE SEQUENCE [LARGE SCALE GENOMIC DNA]</scope>
    <source>
        <strain evidence="2 3">DSM 15539</strain>
    </source>
</reference>
<keyword evidence="3" id="KW-1185">Reference proteome</keyword>
<feature type="transmembrane region" description="Helical" evidence="1">
    <location>
        <begin position="169"/>
        <end position="187"/>
    </location>
</feature>
<feature type="transmembrane region" description="Helical" evidence="1">
    <location>
        <begin position="288"/>
        <end position="309"/>
    </location>
</feature>
<sequence>MLAFLKTKALVIGIVLAFIIGIAVPIGESAANVINTIGNVGVAGVFLAYGLRIRTSEVLRGLRDIKLQGTVFALTFGIFPLIGLAFYYGIGIFSASPFLLGLLYLTLLPSTIQSSVSFVSIAGGDVARAVCAATISNVVGIFLTPVLVLLFLDVAGVSAGNFQKVLTQLLLPFFIGQLFQPFTGAYLRKHNWITKIVDLFAIITVVLSAVISATHAGVWSKIGAWELTFVISAILIMLGLTLFFSVSAARILKQPKESEIVLIMCGSMKSLATGLPMANAFFPAASVAPLIVPVILYHQIQLFVCSLLADHLGKKNVGAG</sequence>
<dbReference type="PANTHER" id="PTHR18640:SF5">
    <property type="entry name" value="SODIUM_BILE ACID COTRANSPORTER 7"/>
    <property type="match status" value="1"/>
</dbReference>
<keyword evidence="1" id="KW-1133">Transmembrane helix</keyword>
<dbReference type="RefSeq" id="WP_309954906.1">
    <property type="nucleotide sequence ID" value="NZ_JAVDUJ010000001.1"/>
</dbReference>